<dbReference type="EMBL" id="CP036343">
    <property type="protein sequence ID" value="QDT91470.1"/>
    <property type="molecule type" value="Genomic_DNA"/>
</dbReference>
<evidence type="ECO:0000313" key="2">
    <source>
        <dbReference type="Proteomes" id="UP000316855"/>
    </source>
</evidence>
<gene>
    <name evidence="1" type="ORF">Pan161_31280</name>
</gene>
<proteinExistence type="predicted"/>
<organism evidence="1 2">
    <name type="scientific">Gimesia algae</name>
    <dbReference type="NCBI Taxonomy" id="2527971"/>
    <lineage>
        <taxon>Bacteria</taxon>
        <taxon>Pseudomonadati</taxon>
        <taxon>Planctomycetota</taxon>
        <taxon>Planctomycetia</taxon>
        <taxon>Planctomycetales</taxon>
        <taxon>Planctomycetaceae</taxon>
        <taxon>Gimesia</taxon>
    </lineage>
</organism>
<name>A0A517VEQ2_9PLAN</name>
<evidence type="ECO:0000313" key="1">
    <source>
        <dbReference type="EMBL" id="QDT91470.1"/>
    </source>
</evidence>
<sequence length="115" mass="12675">MANATNTSSAHSPSPWRIQYGDDGYDTLLLVAANGKIIATLHNTSTDSLDELETEEEVFALQEEERFNDNLLLAAPELLEGCDQAVKDLCFLQQCSGISRQDTIDRLEAIIAKTM</sequence>
<keyword evidence="2" id="KW-1185">Reference proteome</keyword>
<protein>
    <submittedName>
        <fullName evidence="1">Uncharacterized protein</fullName>
    </submittedName>
</protein>
<reference evidence="1 2" key="1">
    <citation type="submission" date="2019-02" db="EMBL/GenBank/DDBJ databases">
        <title>Deep-cultivation of Planctomycetes and their phenomic and genomic characterization uncovers novel biology.</title>
        <authorList>
            <person name="Wiegand S."/>
            <person name="Jogler M."/>
            <person name="Boedeker C."/>
            <person name="Pinto D."/>
            <person name="Vollmers J."/>
            <person name="Rivas-Marin E."/>
            <person name="Kohn T."/>
            <person name="Peeters S.H."/>
            <person name="Heuer A."/>
            <person name="Rast P."/>
            <person name="Oberbeckmann S."/>
            <person name="Bunk B."/>
            <person name="Jeske O."/>
            <person name="Meyerdierks A."/>
            <person name="Storesund J.E."/>
            <person name="Kallscheuer N."/>
            <person name="Luecker S."/>
            <person name="Lage O.M."/>
            <person name="Pohl T."/>
            <person name="Merkel B.J."/>
            <person name="Hornburger P."/>
            <person name="Mueller R.-W."/>
            <person name="Bruemmer F."/>
            <person name="Labrenz M."/>
            <person name="Spormann A.M."/>
            <person name="Op den Camp H."/>
            <person name="Overmann J."/>
            <person name="Amann R."/>
            <person name="Jetten M.S.M."/>
            <person name="Mascher T."/>
            <person name="Medema M.H."/>
            <person name="Devos D.P."/>
            <person name="Kaster A.-K."/>
            <person name="Ovreas L."/>
            <person name="Rohde M."/>
            <person name="Galperin M.Y."/>
            <person name="Jogler C."/>
        </authorList>
    </citation>
    <scope>NUCLEOTIDE SEQUENCE [LARGE SCALE GENOMIC DNA]</scope>
    <source>
        <strain evidence="1 2">Pan161</strain>
    </source>
</reference>
<dbReference type="RefSeq" id="WP_145228382.1">
    <property type="nucleotide sequence ID" value="NZ_CP036343.1"/>
</dbReference>
<dbReference type="Proteomes" id="UP000316855">
    <property type="component" value="Chromosome"/>
</dbReference>
<accession>A0A517VEQ2</accession>
<dbReference type="KEGG" id="gax:Pan161_31280"/>
<dbReference type="AlphaFoldDB" id="A0A517VEQ2"/>